<keyword evidence="5" id="KW-1185">Reference proteome</keyword>
<dbReference type="CDD" id="cd00305">
    <property type="entry name" value="Cu-Zn_Superoxide_Dismutase"/>
    <property type="match status" value="1"/>
</dbReference>
<evidence type="ECO:0000313" key="5">
    <source>
        <dbReference type="Proteomes" id="UP000561438"/>
    </source>
</evidence>
<feature type="domain" description="Superoxide dismutase copper/zinc binding" evidence="3">
    <location>
        <begin position="45"/>
        <end position="173"/>
    </location>
</feature>
<feature type="signal peptide" evidence="2">
    <location>
        <begin position="1"/>
        <end position="23"/>
    </location>
</feature>
<name>A0A850H274_9SPHN</name>
<comment type="caution">
    <text evidence="4">The sequence shown here is derived from an EMBL/GenBank/DDBJ whole genome shotgun (WGS) entry which is preliminary data.</text>
</comment>
<sequence length="177" mass="17902">MTDKLIYPATAAAALLLSACATTNNMSSEPIGTAMIMSSTGAQLGTATLLENGNSLSVSVEVAGLPPGSHGFHLHTTGRCEAPDFQSAGGHLNPANKSHGIYSPNGAHLGDLPNLQVSDNGTAAQTFSLVGNNVNSEAAIFDADGTAVMIHAGADDYRTDPAGDAGSRIACGVLRRP</sequence>
<keyword evidence="2" id="KW-0732">Signal</keyword>
<proteinExistence type="inferred from homology"/>
<dbReference type="AlphaFoldDB" id="A0A850H274"/>
<dbReference type="PROSITE" id="PS51257">
    <property type="entry name" value="PROKAR_LIPOPROTEIN"/>
    <property type="match status" value="1"/>
</dbReference>
<dbReference type="PANTHER" id="PTHR10003">
    <property type="entry name" value="SUPEROXIDE DISMUTASE CU-ZN -RELATED"/>
    <property type="match status" value="1"/>
</dbReference>
<accession>A0A850H274</accession>
<feature type="chain" id="PRO_5032698725" evidence="2">
    <location>
        <begin position="24"/>
        <end position="177"/>
    </location>
</feature>
<dbReference type="RefSeq" id="WP_176266974.1">
    <property type="nucleotide sequence ID" value="NZ_JABWGV010000002.1"/>
</dbReference>
<dbReference type="InterPro" id="IPR036423">
    <property type="entry name" value="SOD-like_Cu/Zn_dom_sf"/>
</dbReference>
<evidence type="ECO:0000256" key="1">
    <source>
        <dbReference type="ARBA" id="ARBA00010457"/>
    </source>
</evidence>
<dbReference type="Pfam" id="PF00080">
    <property type="entry name" value="Sod_Cu"/>
    <property type="match status" value="1"/>
</dbReference>
<evidence type="ECO:0000259" key="3">
    <source>
        <dbReference type="Pfam" id="PF00080"/>
    </source>
</evidence>
<dbReference type="InterPro" id="IPR024134">
    <property type="entry name" value="SOD_Cu/Zn_/chaperone"/>
</dbReference>
<comment type="similarity">
    <text evidence="1">Belongs to the Cu-Zn superoxide dismutase family.</text>
</comment>
<evidence type="ECO:0000256" key="2">
    <source>
        <dbReference type="SAM" id="SignalP"/>
    </source>
</evidence>
<dbReference type="Gene3D" id="2.60.40.200">
    <property type="entry name" value="Superoxide dismutase, copper/zinc binding domain"/>
    <property type="match status" value="1"/>
</dbReference>
<dbReference type="GO" id="GO:0005507">
    <property type="term" value="F:copper ion binding"/>
    <property type="evidence" value="ECO:0007669"/>
    <property type="project" value="InterPro"/>
</dbReference>
<evidence type="ECO:0000313" key="4">
    <source>
        <dbReference type="EMBL" id="NVD44660.1"/>
    </source>
</evidence>
<dbReference type="EMBL" id="JABWGV010000002">
    <property type="protein sequence ID" value="NVD44660.1"/>
    <property type="molecule type" value="Genomic_DNA"/>
</dbReference>
<dbReference type="SUPFAM" id="SSF49329">
    <property type="entry name" value="Cu,Zn superoxide dismutase-like"/>
    <property type="match status" value="1"/>
</dbReference>
<dbReference type="GO" id="GO:0006801">
    <property type="term" value="P:superoxide metabolic process"/>
    <property type="evidence" value="ECO:0007669"/>
    <property type="project" value="InterPro"/>
</dbReference>
<protein>
    <submittedName>
        <fullName evidence="4">Superoxide dismutase family protein</fullName>
    </submittedName>
</protein>
<organism evidence="4 5">
    <name type="scientific">Qipengyuania atrilutea</name>
    <dbReference type="NCBI Taxonomy" id="2744473"/>
    <lineage>
        <taxon>Bacteria</taxon>
        <taxon>Pseudomonadati</taxon>
        <taxon>Pseudomonadota</taxon>
        <taxon>Alphaproteobacteria</taxon>
        <taxon>Sphingomonadales</taxon>
        <taxon>Erythrobacteraceae</taxon>
        <taxon>Qipengyuania</taxon>
    </lineage>
</organism>
<dbReference type="InterPro" id="IPR001424">
    <property type="entry name" value="SOD_Cu_Zn_dom"/>
</dbReference>
<dbReference type="Proteomes" id="UP000561438">
    <property type="component" value="Unassembled WGS sequence"/>
</dbReference>
<gene>
    <name evidence="4" type="ORF">HUV48_06460</name>
</gene>
<reference evidence="4 5" key="1">
    <citation type="submission" date="2020-06" db="EMBL/GenBank/DDBJ databases">
        <title>Altererythrobacter sp. HHU K3-1.</title>
        <authorList>
            <person name="Zhang D."/>
            <person name="Xue H."/>
        </authorList>
    </citation>
    <scope>NUCLEOTIDE SEQUENCE [LARGE SCALE GENOMIC DNA]</scope>
    <source>
        <strain evidence="4 5">HHU K3-1</strain>
    </source>
</reference>